<dbReference type="RefSeq" id="WP_264893884.1">
    <property type="nucleotide sequence ID" value="NZ_CP110257.1"/>
</dbReference>
<feature type="transmembrane region" description="Helical" evidence="1">
    <location>
        <begin position="235"/>
        <end position="257"/>
    </location>
</feature>
<feature type="transmembrane region" description="Helical" evidence="1">
    <location>
        <begin position="335"/>
        <end position="359"/>
    </location>
</feature>
<dbReference type="PANTHER" id="PTHR39084">
    <property type="entry name" value="MEMBRANE PROTEIN-RELATED"/>
    <property type="match status" value="1"/>
</dbReference>
<proteinExistence type="predicted"/>
<feature type="transmembrane region" description="Helical" evidence="1">
    <location>
        <begin position="264"/>
        <end position="289"/>
    </location>
</feature>
<evidence type="ECO:0000313" key="4">
    <source>
        <dbReference type="EMBL" id="UZD56080.1"/>
    </source>
</evidence>
<dbReference type="Pfam" id="PF13194">
    <property type="entry name" value="DUF4010"/>
    <property type="match status" value="1"/>
</dbReference>
<reference evidence="4" key="1">
    <citation type="submission" date="2022-10" db="EMBL/GenBank/DDBJ databases">
        <title>Complete genome sequence of Schlegelella aquatica LMG 23380.</title>
        <authorList>
            <person name="Musilova J."/>
            <person name="Kourilova X."/>
            <person name="Bezdicek M."/>
            <person name="Hermankova K."/>
            <person name="Obruca S."/>
            <person name="Sedlar K."/>
        </authorList>
    </citation>
    <scope>NUCLEOTIDE SEQUENCE</scope>
    <source>
        <strain evidence="4">LMG 23380</strain>
    </source>
</reference>
<feature type="transmembrane region" description="Helical" evidence="1">
    <location>
        <begin position="175"/>
        <end position="193"/>
    </location>
</feature>
<sequence length="424" mass="42340">MSVGLDSAGWTGLAVALGCGLLVGIERERRKGQGPDRQPAGIRSFALAGSMGAIAQLQQAPLLVAAGALTVGGLCTVAYWKSRSQDPGLTTELALLAIYLIGALSVASPALGAACGAGLAALLAWRAPLHRLSQQWLSEREMLDLVLLAALALIGLPLVPGGPQPWLGGLDLRTLATLAVLILALQAAGHLATRALGARAGWAATGFFGGFVSSSAMVATLGAHARRHPQAVAPLAAAALLSSAATWLQLMAIVAALRAEAVQWLAPCAAAGVAGALAAAGAVSVAARGLSPEPIPVDTPVRALRLREAAIVAAVLSGVALAVSWAQARHGDTGLYAGLLIGAAVDAHAAVASVGALFAGGRIDAAALVQGALLAVTVNTVTRAVIAHAAGGWRYGWRVSAGLFAGTGLAWLVAGFSARLQALA</sequence>
<feature type="transmembrane region" description="Helical" evidence="1">
    <location>
        <begin position="398"/>
        <end position="418"/>
    </location>
</feature>
<evidence type="ECO:0000259" key="2">
    <source>
        <dbReference type="Pfam" id="PF02308"/>
    </source>
</evidence>
<gene>
    <name evidence="4" type="ORF">OMP39_05755</name>
</gene>
<organism evidence="4 5">
    <name type="scientific">Caldimonas aquatica</name>
    <dbReference type="NCBI Taxonomy" id="376175"/>
    <lineage>
        <taxon>Bacteria</taxon>
        <taxon>Pseudomonadati</taxon>
        <taxon>Pseudomonadota</taxon>
        <taxon>Betaproteobacteria</taxon>
        <taxon>Burkholderiales</taxon>
        <taxon>Sphaerotilaceae</taxon>
        <taxon>Caldimonas</taxon>
    </lineage>
</organism>
<evidence type="ECO:0000259" key="3">
    <source>
        <dbReference type="Pfam" id="PF13194"/>
    </source>
</evidence>
<dbReference type="Pfam" id="PF02308">
    <property type="entry name" value="MgtC"/>
    <property type="match status" value="1"/>
</dbReference>
<name>A0ABY6MVQ3_9BURK</name>
<dbReference type="EMBL" id="CP110257">
    <property type="protein sequence ID" value="UZD56080.1"/>
    <property type="molecule type" value="Genomic_DNA"/>
</dbReference>
<feature type="domain" description="DUF4010" evidence="3">
    <location>
        <begin position="180"/>
        <end position="391"/>
    </location>
</feature>
<evidence type="ECO:0000256" key="1">
    <source>
        <dbReference type="SAM" id="Phobius"/>
    </source>
</evidence>
<keyword evidence="1" id="KW-1133">Transmembrane helix</keyword>
<dbReference type="PANTHER" id="PTHR39084:SF1">
    <property type="entry name" value="DUF4010 DOMAIN-CONTAINING PROTEIN"/>
    <property type="match status" value="1"/>
</dbReference>
<feature type="transmembrane region" description="Helical" evidence="1">
    <location>
        <begin position="93"/>
        <end position="125"/>
    </location>
</feature>
<feature type="transmembrane region" description="Helical" evidence="1">
    <location>
        <begin position="365"/>
        <end position="386"/>
    </location>
</feature>
<feature type="transmembrane region" description="Helical" evidence="1">
    <location>
        <begin position="145"/>
        <end position="163"/>
    </location>
</feature>
<keyword evidence="5" id="KW-1185">Reference proteome</keyword>
<keyword evidence="1" id="KW-0812">Transmembrane</keyword>
<dbReference type="InterPro" id="IPR025105">
    <property type="entry name" value="DUF4010"/>
</dbReference>
<evidence type="ECO:0000313" key="5">
    <source>
        <dbReference type="Proteomes" id="UP001163266"/>
    </source>
</evidence>
<accession>A0ABY6MVQ3</accession>
<feature type="transmembrane region" description="Helical" evidence="1">
    <location>
        <begin position="200"/>
        <end position="223"/>
    </location>
</feature>
<feature type="domain" description="MgtC/SapB/SrpB/YhiD N-terminal" evidence="2">
    <location>
        <begin position="13"/>
        <end position="124"/>
    </location>
</feature>
<feature type="transmembrane region" description="Helical" evidence="1">
    <location>
        <begin position="7"/>
        <end position="25"/>
    </location>
</feature>
<dbReference type="InterPro" id="IPR049177">
    <property type="entry name" value="MgtC_SapB_SrpB_YhiD_N"/>
</dbReference>
<feature type="transmembrane region" description="Helical" evidence="1">
    <location>
        <begin position="60"/>
        <end position="81"/>
    </location>
</feature>
<feature type="transmembrane region" description="Helical" evidence="1">
    <location>
        <begin position="309"/>
        <end position="328"/>
    </location>
</feature>
<protein>
    <submittedName>
        <fullName evidence="4">DUF4010 domain-containing protein</fullName>
    </submittedName>
</protein>
<dbReference type="Proteomes" id="UP001163266">
    <property type="component" value="Chromosome"/>
</dbReference>
<keyword evidence="1" id="KW-0472">Membrane</keyword>